<name>A0A0S4JQ31_BODSA</name>
<protein>
    <submittedName>
        <fullName evidence="2">Uncharacterized protein</fullName>
    </submittedName>
</protein>
<evidence type="ECO:0000313" key="3">
    <source>
        <dbReference type="Proteomes" id="UP000051952"/>
    </source>
</evidence>
<dbReference type="Proteomes" id="UP000051952">
    <property type="component" value="Unassembled WGS sequence"/>
</dbReference>
<feature type="compositionally biased region" description="Polar residues" evidence="1">
    <location>
        <begin position="138"/>
        <end position="151"/>
    </location>
</feature>
<dbReference type="VEuPathDB" id="TriTrypDB:BSAL_31845"/>
<evidence type="ECO:0000256" key="1">
    <source>
        <dbReference type="SAM" id="MobiDB-lite"/>
    </source>
</evidence>
<dbReference type="AlphaFoldDB" id="A0A0S4JQ31"/>
<feature type="region of interest" description="Disordered" evidence="1">
    <location>
        <begin position="294"/>
        <end position="345"/>
    </location>
</feature>
<keyword evidence="3" id="KW-1185">Reference proteome</keyword>
<feature type="region of interest" description="Disordered" evidence="1">
    <location>
        <begin position="80"/>
        <end position="152"/>
    </location>
</feature>
<organism evidence="2 3">
    <name type="scientific">Bodo saltans</name>
    <name type="common">Flagellated protozoan</name>
    <dbReference type="NCBI Taxonomy" id="75058"/>
    <lineage>
        <taxon>Eukaryota</taxon>
        <taxon>Discoba</taxon>
        <taxon>Euglenozoa</taxon>
        <taxon>Kinetoplastea</taxon>
        <taxon>Metakinetoplastina</taxon>
        <taxon>Eubodonida</taxon>
        <taxon>Bodonidae</taxon>
        <taxon>Bodo</taxon>
    </lineage>
</organism>
<gene>
    <name evidence="2" type="ORF">BSAL_31845</name>
</gene>
<sequence length="459" mass="48417">MVDVTLKVRSHPSFRLDQKTIITISTTTSYEELRSTIVALLPPPRANFAIFVKKDSEIMASTMHLLLDAVTQITLQPVDDEADVEMTQPPTATRLRATAPPPEENDDVSSQPPTNTNRTTTTQRGGTSSAMEDAAPRSSESSTPQNANPSCASVEYEDVVKAPVATDDQLNDLLWQPEGRGAPSSRSTASDNDEARKPTARPKPVLGYESGEHQAATAAPVAVKPAAPAAKQVDSPVAMSAAATATPLAKNVDAVAPVVKPVAVEPAASSEPQGVPPSVTKQAPIFAVPSKTAPEANAVPAAKQTSSVATKKDPPGRPDVAALPYTEDPTKKTEEADATSQPTPAEAVEEAVKQTATSVVAALRAEEQKIDEQVAAAVKDPPSQTFIYISIDADMLQYFTDPKTVTIKQIVDFIREQRPAFANATIKLEVGGQTLTEGNIRGLVVNRTIITVPTTPVGG</sequence>
<accession>A0A0S4JQ31</accession>
<reference evidence="3" key="1">
    <citation type="submission" date="2015-09" db="EMBL/GenBank/DDBJ databases">
        <authorList>
            <consortium name="Pathogen Informatics"/>
        </authorList>
    </citation>
    <scope>NUCLEOTIDE SEQUENCE [LARGE SCALE GENOMIC DNA]</scope>
    <source>
        <strain evidence="3">Lake Konstanz</strain>
    </source>
</reference>
<dbReference type="EMBL" id="CYKH01001918">
    <property type="protein sequence ID" value="CUG91394.1"/>
    <property type="molecule type" value="Genomic_DNA"/>
</dbReference>
<evidence type="ECO:0000313" key="2">
    <source>
        <dbReference type="EMBL" id="CUG91394.1"/>
    </source>
</evidence>
<feature type="compositionally biased region" description="Low complexity" evidence="1">
    <location>
        <begin position="109"/>
        <end position="129"/>
    </location>
</feature>
<proteinExistence type="predicted"/>
<feature type="region of interest" description="Disordered" evidence="1">
    <location>
        <begin position="174"/>
        <end position="220"/>
    </location>
</feature>